<dbReference type="AlphaFoldDB" id="U2RR09"/>
<dbReference type="Gene3D" id="2.60.40.10">
    <property type="entry name" value="Immunoglobulins"/>
    <property type="match status" value="1"/>
</dbReference>
<feature type="non-terminal residue" evidence="1">
    <location>
        <position position="109"/>
    </location>
</feature>
<protein>
    <recommendedName>
        <fullName evidence="3">Fibronectin type-III domain-containing protein</fullName>
    </recommendedName>
</protein>
<evidence type="ECO:0008006" key="3">
    <source>
        <dbReference type="Google" id="ProtNLM"/>
    </source>
</evidence>
<name>U2RR09_LEIAQ</name>
<sequence>MTVVVERPRFERRAASPARTLGIGVAAPRLSWRSSSPDPSWTQAAYEVEVSRRGLVEVFAVESRESVFEPWPGAPLTSREEAEVRVRVRAGDDSPWSEWSAPARVDAGV</sequence>
<reference evidence="1 2" key="1">
    <citation type="submission" date="2013-08" db="EMBL/GenBank/DDBJ databases">
        <authorList>
            <person name="Weinstock G."/>
            <person name="Sodergren E."/>
            <person name="Wylie T."/>
            <person name="Fulton L."/>
            <person name="Fulton R."/>
            <person name="Fronick C."/>
            <person name="O'Laughlin M."/>
            <person name="Godfrey J."/>
            <person name="Miner T."/>
            <person name="Herter B."/>
            <person name="Appelbaum E."/>
            <person name="Cordes M."/>
            <person name="Lek S."/>
            <person name="Wollam A."/>
            <person name="Pepin K.H."/>
            <person name="Palsikar V.B."/>
            <person name="Mitreva M."/>
            <person name="Wilson R.K."/>
        </authorList>
    </citation>
    <scope>NUCLEOTIDE SEQUENCE [LARGE SCALE GENOMIC DNA]</scope>
    <source>
        <strain evidence="1 2">ATCC 14665</strain>
    </source>
</reference>
<dbReference type="InterPro" id="IPR013783">
    <property type="entry name" value="Ig-like_fold"/>
</dbReference>
<comment type="caution">
    <text evidence="1">The sequence shown here is derived from an EMBL/GenBank/DDBJ whole genome shotgun (WGS) entry which is preliminary data.</text>
</comment>
<organism evidence="1 2">
    <name type="scientific">Leifsonia aquatica ATCC 14665</name>
    <dbReference type="NCBI Taxonomy" id="1358026"/>
    <lineage>
        <taxon>Bacteria</taxon>
        <taxon>Bacillati</taxon>
        <taxon>Actinomycetota</taxon>
        <taxon>Actinomycetes</taxon>
        <taxon>Micrococcales</taxon>
        <taxon>Microbacteriaceae</taxon>
        <taxon>Leifsonia</taxon>
    </lineage>
</organism>
<dbReference type="GO" id="GO:0005975">
    <property type="term" value="P:carbohydrate metabolic process"/>
    <property type="evidence" value="ECO:0007669"/>
    <property type="project" value="UniProtKB-ARBA"/>
</dbReference>
<dbReference type="Proteomes" id="UP000016605">
    <property type="component" value="Unassembled WGS sequence"/>
</dbReference>
<proteinExistence type="predicted"/>
<evidence type="ECO:0000313" key="2">
    <source>
        <dbReference type="Proteomes" id="UP000016605"/>
    </source>
</evidence>
<evidence type="ECO:0000313" key="1">
    <source>
        <dbReference type="EMBL" id="ERK70989.1"/>
    </source>
</evidence>
<dbReference type="EMBL" id="AWVQ01000347">
    <property type="protein sequence ID" value="ERK70989.1"/>
    <property type="molecule type" value="Genomic_DNA"/>
</dbReference>
<dbReference type="Pfam" id="PF25788">
    <property type="entry name" value="Ig_Rha78A_N"/>
    <property type="match status" value="1"/>
</dbReference>
<accession>U2RR09</accession>
<dbReference type="InterPro" id="IPR016007">
    <property type="entry name" value="Alpha_rhamnosid"/>
</dbReference>
<gene>
    <name evidence="1" type="ORF">N136_02671</name>
</gene>
<dbReference type="PANTHER" id="PTHR33307">
    <property type="entry name" value="ALPHA-RHAMNOSIDASE (EUROFUNG)"/>
    <property type="match status" value="1"/>
</dbReference>
<dbReference type="PANTHER" id="PTHR33307:SF6">
    <property type="entry name" value="ALPHA-RHAMNOSIDASE (EUROFUNG)-RELATED"/>
    <property type="match status" value="1"/>
</dbReference>
<dbReference type="HOGENOM" id="CLU_2189484_0_0_11"/>